<protein>
    <submittedName>
        <fullName evidence="2">Uncharacterized protein</fullName>
    </submittedName>
</protein>
<comment type="caution">
    <text evidence="2">The sequence shown here is derived from an EMBL/GenBank/DDBJ whole genome shotgun (WGS) entry which is preliminary data.</text>
</comment>
<organism evidence="2 3">
    <name type="scientific">Acanthoscelides obtectus</name>
    <name type="common">Bean weevil</name>
    <name type="synonym">Bruchus obtectus</name>
    <dbReference type="NCBI Taxonomy" id="200917"/>
    <lineage>
        <taxon>Eukaryota</taxon>
        <taxon>Metazoa</taxon>
        <taxon>Ecdysozoa</taxon>
        <taxon>Arthropoda</taxon>
        <taxon>Hexapoda</taxon>
        <taxon>Insecta</taxon>
        <taxon>Pterygota</taxon>
        <taxon>Neoptera</taxon>
        <taxon>Endopterygota</taxon>
        <taxon>Coleoptera</taxon>
        <taxon>Polyphaga</taxon>
        <taxon>Cucujiformia</taxon>
        <taxon>Chrysomeloidea</taxon>
        <taxon>Chrysomelidae</taxon>
        <taxon>Bruchinae</taxon>
        <taxon>Bruchini</taxon>
        <taxon>Acanthoscelides</taxon>
    </lineage>
</organism>
<feature type="region of interest" description="Disordered" evidence="1">
    <location>
        <begin position="92"/>
        <end position="112"/>
    </location>
</feature>
<gene>
    <name evidence="2" type="ORF">ACAOBT_LOCUS21041</name>
</gene>
<feature type="compositionally biased region" description="Acidic residues" evidence="1">
    <location>
        <begin position="101"/>
        <end position="112"/>
    </location>
</feature>
<feature type="compositionally biased region" description="Basic and acidic residues" evidence="1">
    <location>
        <begin position="48"/>
        <end position="66"/>
    </location>
</feature>
<name>A0A9P0LC32_ACAOB</name>
<proteinExistence type="predicted"/>
<evidence type="ECO:0000313" key="2">
    <source>
        <dbReference type="EMBL" id="CAH1992713.1"/>
    </source>
</evidence>
<dbReference type="AlphaFoldDB" id="A0A9P0LC32"/>
<dbReference type="Proteomes" id="UP001152888">
    <property type="component" value="Unassembled WGS sequence"/>
</dbReference>
<evidence type="ECO:0000256" key="1">
    <source>
        <dbReference type="SAM" id="MobiDB-lite"/>
    </source>
</evidence>
<keyword evidence="3" id="KW-1185">Reference proteome</keyword>
<feature type="region of interest" description="Disordered" evidence="1">
    <location>
        <begin position="48"/>
        <end position="70"/>
    </location>
</feature>
<dbReference type="OrthoDB" id="10070917at2759"/>
<reference evidence="2" key="1">
    <citation type="submission" date="2022-03" db="EMBL/GenBank/DDBJ databases">
        <authorList>
            <person name="Sayadi A."/>
        </authorList>
    </citation>
    <scope>NUCLEOTIDE SEQUENCE</scope>
</reference>
<evidence type="ECO:0000313" key="3">
    <source>
        <dbReference type="Proteomes" id="UP001152888"/>
    </source>
</evidence>
<sequence length="112" mass="13074">MSNRKYKYGKIKSPENDVIEGCPSFEDISVDEDEESKFMEEEMDEIRAMAEREESPGKQMRSDSLGRRNSISLPNLDEIKVFPQIQVEDYDKSKETINSEATEDDPEFQNIW</sequence>
<accession>A0A9P0LC32</accession>
<dbReference type="EMBL" id="CAKOFQ010007154">
    <property type="protein sequence ID" value="CAH1992713.1"/>
    <property type="molecule type" value="Genomic_DNA"/>
</dbReference>